<protein>
    <submittedName>
        <fullName evidence="6">NADP-dependent 3-hydroxy acid dehydrogenase YdfG</fullName>
    </submittedName>
    <submittedName>
        <fullName evidence="5">Short chain dehydrogenase</fullName>
    </submittedName>
</protein>
<gene>
    <name evidence="6" type="ORF">FB463_002899</name>
    <name evidence="5" type="ORF">FFA01_18270</name>
</gene>
<dbReference type="InterPro" id="IPR057326">
    <property type="entry name" value="KR_dom"/>
</dbReference>
<keyword evidence="2" id="KW-0560">Oxidoreductase</keyword>
<dbReference type="EMBL" id="BJUV01000016">
    <property type="protein sequence ID" value="GEK83518.1"/>
    <property type="molecule type" value="Genomic_DNA"/>
</dbReference>
<dbReference type="EMBL" id="JACGWW010000006">
    <property type="protein sequence ID" value="MBA8814624.1"/>
    <property type="molecule type" value="Genomic_DNA"/>
</dbReference>
<evidence type="ECO:0000313" key="7">
    <source>
        <dbReference type="Proteomes" id="UP000321154"/>
    </source>
</evidence>
<dbReference type="NCBIfam" id="NF006073">
    <property type="entry name" value="PRK08219.1"/>
    <property type="match status" value="1"/>
</dbReference>
<feature type="domain" description="Ketoreductase" evidence="4">
    <location>
        <begin position="2"/>
        <end position="200"/>
    </location>
</feature>
<dbReference type="PANTHER" id="PTHR44196:SF1">
    <property type="entry name" value="DEHYDROGENASE_REDUCTASE SDR FAMILY MEMBER 7B"/>
    <property type="match status" value="1"/>
</dbReference>
<evidence type="ECO:0000259" key="4">
    <source>
        <dbReference type="SMART" id="SM00822"/>
    </source>
</evidence>
<comment type="similarity">
    <text evidence="1 3">Belongs to the short-chain dehydrogenases/reductases (SDR) family.</text>
</comment>
<proteinExistence type="inferred from homology"/>
<evidence type="ECO:0000313" key="6">
    <source>
        <dbReference type="EMBL" id="MBA8814624.1"/>
    </source>
</evidence>
<dbReference type="GO" id="GO:0016491">
    <property type="term" value="F:oxidoreductase activity"/>
    <property type="evidence" value="ECO:0007669"/>
    <property type="project" value="UniProtKB-KW"/>
</dbReference>
<dbReference type="PRINTS" id="PR00081">
    <property type="entry name" value="GDHRDH"/>
</dbReference>
<dbReference type="InterPro" id="IPR036291">
    <property type="entry name" value="NAD(P)-bd_dom_sf"/>
</dbReference>
<comment type="caution">
    <text evidence="6">The sequence shown here is derived from an EMBL/GenBank/DDBJ whole genome shotgun (WGS) entry which is preliminary data.</text>
</comment>
<dbReference type="SUPFAM" id="SSF51735">
    <property type="entry name" value="NAD(P)-binding Rossmann-fold domains"/>
    <property type="match status" value="1"/>
</dbReference>
<accession>A0A7W3JKZ5</accession>
<evidence type="ECO:0000256" key="3">
    <source>
        <dbReference type="RuleBase" id="RU000363"/>
    </source>
</evidence>
<dbReference type="Gene3D" id="3.40.50.720">
    <property type="entry name" value="NAD(P)-binding Rossmann-like Domain"/>
    <property type="match status" value="1"/>
</dbReference>
<dbReference type="RefSeq" id="WP_146855319.1">
    <property type="nucleotide sequence ID" value="NZ_BAAAHR010000003.1"/>
</dbReference>
<dbReference type="GO" id="GO:0016020">
    <property type="term" value="C:membrane"/>
    <property type="evidence" value="ECO:0007669"/>
    <property type="project" value="TreeGrafter"/>
</dbReference>
<dbReference type="SMART" id="SM00822">
    <property type="entry name" value="PKS_KR"/>
    <property type="match status" value="1"/>
</dbReference>
<name>A0A7W3JKZ5_9MICO</name>
<dbReference type="InterPro" id="IPR002347">
    <property type="entry name" value="SDR_fam"/>
</dbReference>
<dbReference type="PROSITE" id="PS00061">
    <property type="entry name" value="ADH_SHORT"/>
    <property type="match status" value="1"/>
</dbReference>
<dbReference type="OrthoDB" id="158573at2"/>
<evidence type="ECO:0000256" key="2">
    <source>
        <dbReference type="ARBA" id="ARBA00023002"/>
    </source>
</evidence>
<reference evidence="6 8" key="2">
    <citation type="submission" date="2020-07" db="EMBL/GenBank/DDBJ databases">
        <title>Sequencing the genomes of 1000 actinobacteria strains.</title>
        <authorList>
            <person name="Klenk H.-P."/>
        </authorList>
    </citation>
    <scope>NUCLEOTIDE SEQUENCE [LARGE SCALE GENOMIC DNA]</scope>
    <source>
        <strain evidence="6 8">DSM 10309</strain>
    </source>
</reference>
<evidence type="ECO:0000256" key="1">
    <source>
        <dbReference type="ARBA" id="ARBA00006484"/>
    </source>
</evidence>
<keyword evidence="7" id="KW-1185">Reference proteome</keyword>
<evidence type="ECO:0000313" key="8">
    <source>
        <dbReference type="Proteomes" id="UP000522688"/>
    </source>
</evidence>
<dbReference type="PANTHER" id="PTHR44196">
    <property type="entry name" value="DEHYDROGENASE/REDUCTASE SDR FAMILY MEMBER 7B"/>
    <property type="match status" value="1"/>
</dbReference>
<reference evidence="5 7" key="1">
    <citation type="submission" date="2019-07" db="EMBL/GenBank/DDBJ databases">
        <title>Whole genome shotgun sequence of Frigoribacterium faeni NBRC 103066.</title>
        <authorList>
            <person name="Hosoyama A."/>
            <person name="Uohara A."/>
            <person name="Ohji S."/>
            <person name="Ichikawa N."/>
        </authorList>
    </citation>
    <scope>NUCLEOTIDE SEQUENCE [LARGE SCALE GENOMIC DNA]</scope>
    <source>
        <strain evidence="5 7">NBRC 103066</strain>
    </source>
</reference>
<dbReference type="Pfam" id="PF00106">
    <property type="entry name" value="adh_short"/>
    <property type="match status" value="1"/>
</dbReference>
<evidence type="ECO:0000313" key="5">
    <source>
        <dbReference type="EMBL" id="GEK83518.1"/>
    </source>
</evidence>
<dbReference type="AlphaFoldDB" id="A0A7W3JKZ5"/>
<dbReference type="Proteomes" id="UP000522688">
    <property type="component" value="Unassembled WGS sequence"/>
</dbReference>
<sequence>MKTALVTGSTRGIGLVVARDLARDHHVVVHGRSEEAVRAIAASLPSATAWVADLGAASFEAPALDSLDVVVHAAGVIGGAEVERTTLDDWRRVFEVNVFAVAELTRQLLPALRAAEGTVVTINSGSGLTAGPGGSTYAASKFALRALTDSLREEERPNGVRVSSVHPGRVDTDMQHELVEREGGEYDAALYLEPQSVADAVRLVVDLPHGATVESLSLRPTRRR</sequence>
<dbReference type="Proteomes" id="UP000321154">
    <property type="component" value="Unassembled WGS sequence"/>
</dbReference>
<dbReference type="InterPro" id="IPR020904">
    <property type="entry name" value="Sc_DH/Rdtase_CS"/>
</dbReference>
<dbReference type="PRINTS" id="PR00080">
    <property type="entry name" value="SDRFAMILY"/>
</dbReference>
<organism evidence="6 8">
    <name type="scientific">Frigoribacterium faeni</name>
    <dbReference type="NCBI Taxonomy" id="145483"/>
    <lineage>
        <taxon>Bacteria</taxon>
        <taxon>Bacillati</taxon>
        <taxon>Actinomycetota</taxon>
        <taxon>Actinomycetes</taxon>
        <taxon>Micrococcales</taxon>
        <taxon>Microbacteriaceae</taxon>
        <taxon>Frigoribacterium</taxon>
    </lineage>
</organism>